<dbReference type="GO" id="GO:0005657">
    <property type="term" value="C:replication fork"/>
    <property type="evidence" value="ECO:0007669"/>
    <property type="project" value="InterPro"/>
</dbReference>
<proteinExistence type="predicted"/>
<name>A0A8E2JV97_9PEZI</name>
<dbReference type="GO" id="GO:0000400">
    <property type="term" value="F:four-way junction DNA binding"/>
    <property type="evidence" value="ECO:0007669"/>
    <property type="project" value="TreeGrafter"/>
</dbReference>
<keyword evidence="2" id="KW-1185">Reference proteome</keyword>
<dbReference type="AlphaFoldDB" id="A0A8E2JV97"/>
<dbReference type="PANTHER" id="PTHR46644">
    <property type="entry name" value="DNA REPAIR PROTEIN XRCC2"/>
    <property type="match status" value="1"/>
</dbReference>
<evidence type="ECO:0000313" key="1">
    <source>
        <dbReference type="EMBL" id="OCL10773.1"/>
    </source>
</evidence>
<sequence>MSAEDLGRRLLREVEEDGLDQILCSLKAFNYAGVPSYFGIQALDGLLSFHGQAGIAQAPAGRPLLNTSARNAIPKRPFVEITSAGPGQGKTHLLYYMTALAVLPRTHQGVMLHGKGSAVVVLDTDCRFDVQRLAEVMYHYVISQLGPSFSLSQPADGVQSPAARKSKIIYDLVQPSLSHVHMFRPRSHASLLSTISSLPTYLFHSTSHASINRPLHSVILDSVNAFFWQIRADESTARLSNSRVLSTNEVYAGLAQQLADASRTFSCAIVTTSWSLSSYSQTIQGVQSMRPSLPPSWPLTSTLRFGVRRVPIPPFPPATSIENALAEKRRGASALNTGTFEACKLGSESGEPFYFTITKAGVNMEVVREII</sequence>
<dbReference type="InterPro" id="IPR030547">
    <property type="entry name" value="XRCC2"/>
</dbReference>
<dbReference type="OrthoDB" id="420422at2759"/>
<dbReference type="Proteomes" id="UP000250140">
    <property type="component" value="Unassembled WGS sequence"/>
</dbReference>
<dbReference type="GO" id="GO:0033063">
    <property type="term" value="C:Rad51B-Rad51C-Rad51D-XRCC2 complex"/>
    <property type="evidence" value="ECO:0007669"/>
    <property type="project" value="InterPro"/>
</dbReference>
<dbReference type="InterPro" id="IPR027417">
    <property type="entry name" value="P-loop_NTPase"/>
</dbReference>
<organism evidence="1 2">
    <name type="scientific">Glonium stellatum</name>
    <dbReference type="NCBI Taxonomy" id="574774"/>
    <lineage>
        <taxon>Eukaryota</taxon>
        <taxon>Fungi</taxon>
        <taxon>Dikarya</taxon>
        <taxon>Ascomycota</taxon>
        <taxon>Pezizomycotina</taxon>
        <taxon>Dothideomycetes</taxon>
        <taxon>Pleosporomycetidae</taxon>
        <taxon>Gloniales</taxon>
        <taxon>Gloniaceae</taxon>
        <taxon>Glonium</taxon>
    </lineage>
</organism>
<dbReference type="EMBL" id="KV749168">
    <property type="protein sequence ID" value="OCL10773.1"/>
    <property type="molecule type" value="Genomic_DNA"/>
</dbReference>
<dbReference type="Gene3D" id="3.40.50.300">
    <property type="entry name" value="P-loop containing nucleotide triphosphate hydrolases"/>
    <property type="match status" value="1"/>
</dbReference>
<dbReference type="PANTHER" id="PTHR46644:SF2">
    <property type="entry name" value="DNA REPAIR PROTEIN XRCC2"/>
    <property type="match status" value="1"/>
</dbReference>
<dbReference type="GO" id="GO:0000724">
    <property type="term" value="P:double-strand break repair via homologous recombination"/>
    <property type="evidence" value="ECO:0007669"/>
    <property type="project" value="InterPro"/>
</dbReference>
<gene>
    <name evidence="1" type="ORF">AOQ84DRAFT_362106</name>
</gene>
<accession>A0A8E2JV97</accession>
<evidence type="ECO:0008006" key="3">
    <source>
        <dbReference type="Google" id="ProtNLM"/>
    </source>
</evidence>
<dbReference type="SUPFAM" id="SSF52540">
    <property type="entry name" value="P-loop containing nucleoside triphosphate hydrolases"/>
    <property type="match status" value="1"/>
</dbReference>
<dbReference type="CDD" id="cd19490">
    <property type="entry name" value="XRCC2"/>
    <property type="match status" value="1"/>
</dbReference>
<protein>
    <recommendedName>
        <fullName evidence="3">DNA recombination and repair protein Rad51-like C-terminal domain-containing protein</fullName>
    </recommendedName>
</protein>
<dbReference type="GO" id="GO:0005815">
    <property type="term" value="C:microtubule organizing center"/>
    <property type="evidence" value="ECO:0007669"/>
    <property type="project" value="TreeGrafter"/>
</dbReference>
<dbReference type="GO" id="GO:0042148">
    <property type="term" value="P:DNA strand invasion"/>
    <property type="evidence" value="ECO:0007669"/>
    <property type="project" value="TreeGrafter"/>
</dbReference>
<evidence type="ECO:0000313" key="2">
    <source>
        <dbReference type="Proteomes" id="UP000250140"/>
    </source>
</evidence>
<reference evidence="1 2" key="1">
    <citation type="journal article" date="2016" name="Nat. Commun.">
        <title>Ectomycorrhizal ecology is imprinted in the genome of the dominant symbiotic fungus Cenococcum geophilum.</title>
        <authorList>
            <consortium name="DOE Joint Genome Institute"/>
            <person name="Peter M."/>
            <person name="Kohler A."/>
            <person name="Ohm R.A."/>
            <person name="Kuo A."/>
            <person name="Krutzmann J."/>
            <person name="Morin E."/>
            <person name="Arend M."/>
            <person name="Barry K.W."/>
            <person name="Binder M."/>
            <person name="Choi C."/>
            <person name="Clum A."/>
            <person name="Copeland A."/>
            <person name="Grisel N."/>
            <person name="Haridas S."/>
            <person name="Kipfer T."/>
            <person name="LaButti K."/>
            <person name="Lindquist E."/>
            <person name="Lipzen A."/>
            <person name="Maire R."/>
            <person name="Meier B."/>
            <person name="Mihaltcheva S."/>
            <person name="Molinier V."/>
            <person name="Murat C."/>
            <person name="Poggeler S."/>
            <person name="Quandt C.A."/>
            <person name="Sperisen C."/>
            <person name="Tritt A."/>
            <person name="Tisserant E."/>
            <person name="Crous P.W."/>
            <person name="Henrissat B."/>
            <person name="Nehls U."/>
            <person name="Egli S."/>
            <person name="Spatafora J.W."/>
            <person name="Grigoriev I.V."/>
            <person name="Martin F.M."/>
        </authorList>
    </citation>
    <scope>NUCLEOTIDE SEQUENCE [LARGE SCALE GENOMIC DNA]</scope>
    <source>
        <strain evidence="1 2">CBS 207.34</strain>
    </source>
</reference>